<dbReference type="Proteomes" id="UP000499080">
    <property type="component" value="Unassembled WGS sequence"/>
</dbReference>
<reference evidence="1 2" key="1">
    <citation type="journal article" date="2019" name="Sci. Rep.">
        <title>Orb-weaving spider Araneus ventricosus genome elucidates the spidroin gene catalogue.</title>
        <authorList>
            <person name="Kono N."/>
            <person name="Nakamura H."/>
            <person name="Ohtoshi R."/>
            <person name="Moran D.A.P."/>
            <person name="Shinohara A."/>
            <person name="Yoshida Y."/>
            <person name="Fujiwara M."/>
            <person name="Mori M."/>
            <person name="Tomita M."/>
            <person name="Arakawa K."/>
        </authorList>
    </citation>
    <scope>NUCLEOTIDE SEQUENCE [LARGE SCALE GENOMIC DNA]</scope>
</reference>
<accession>A0A4Y2LH76</accession>
<dbReference type="EMBL" id="BGPR01005859">
    <property type="protein sequence ID" value="GBN14068.1"/>
    <property type="molecule type" value="Genomic_DNA"/>
</dbReference>
<gene>
    <name evidence="1" type="ORF">AVEN_211598_1</name>
</gene>
<evidence type="ECO:0000313" key="1">
    <source>
        <dbReference type="EMBL" id="GBN14068.1"/>
    </source>
</evidence>
<protein>
    <submittedName>
        <fullName evidence="1">Uncharacterized protein</fullName>
    </submittedName>
</protein>
<dbReference type="OrthoDB" id="6418194at2759"/>
<sequence length="115" mass="12872">MSPYLTPLQRPNRLNGHGTNALAARQSLNFVVSALLAIVIVVPAEKVQERGNEVRRSLFILPRDDFQCCSGQYMKLLEDRKCLKLTLWGTVAVKKSLLLSLIAWNFTFGVIALQS</sequence>
<dbReference type="AlphaFoldDB" id="A0A4Y2LH76"/>
<name>A0A4Y2LH76_ARAVE</name>
<evidence type="ECO:0000313" key="2">
    <source>
        <dbReference type="Proteomes" id="UP000499080"/>
    </source>
</evidence>
<keyword evidence="2" id="KW-1185">Reference proteome</keyword>
<comment type="caution">
    <text evidence="1">The sequence shown here is derived from an EMBL/GenBank/DDBJ whole genome shotgun (WGS) entry which is preliminary data.</text>
</comment>
<organism evidence="1 2">
    <name type="scientific">Araneus ventricosus</name>
    <name type="common">Orbweaver spider</name>
    <name type="synonym">Epeira ventricosa</name>
    <dbReference type="NCBI Taxonomy" id="182803"/>
    <lineage>
        <taxon>Eukaryota</taxon>
        <taxon>Metazoa</taxon>
        <taxon>Ecdysozoa</taxon>
        <taxon>Arthropoda</taxon>
        <taxon>Chelicerata</taxon>
        <taxon>Arachnida</taxon>
        <taxon>Araneae</taxon>
        <taxon>Araneomorphae</taxon>
        <taxon>Entelegynae</taxon>
        <taxon>Araneoidea</taxon>
        <taxon>Araneidae</taxon>
        <taxon>Araneus</taxon>
    </lineage>
</organism>
<proteinExistence type="predicted"/>